<comment type="caution">
    <text evidence="1">The sequence shown here is derived from an EMBL/GenBank/DDBJ whole genome shotgun (WGS) entry which is preliminary data.</text>
</comment>
<gene>
    <name evidence="1" type="ORF">HPB50_014486</name>
</gene>
<organism evidence="1 2">
    <name type="scientific">Hyalomma asiaticum</name>
    <name type="common">Tick</name>
    <dbReference type="NCBI Taxonomy" id="266040"/>
    <lineage>
        <taxon>Eukaryota</taxon>
        <taxon>Metazoa</taxon>
        <taxon>Ecdysozoa</taxon>
        <taxon>Arthropoda</taxon>
        <taxon>Chelicerata</taxon>
        <taxon>Arachnida</taxon>
        <taxon>Acari</taxon>
        <taxon>Parasitiformes</taxon>
        <taxon>Ixodida</taxon>
        <taxon>Ixodoidea</taxon>
        <taxon>Ixodidae</taxon>
        <taxon>Hyalomminae</taxon>
        <taxon>Hyalomma</taxon>
    </lineage>
</organism>
<dbReference type="Proteomes" id="UP000821845">
    <property type="component" value="Chromosome 4"/>
</dbReference>
<sequence>MVGKKNGVAAVLKEAQENFLVFGCQCHLISLAAEKGAPCLPVKFDKVLVDIFFYLEKSAERKDRLAEFEGMHNTEMYRFEVQRNRRKRKEPGGKMDATPAKKVKLSSESTGRARLTREEQILYNS</sequence>
<dbReference type="EMBL" id="CM023484">
    <property type="protein sequence ID" value="KAH6933377.1"/>
    <property type="molecule type" value="Genomic_DNA"/>
</dbReference>
<evidence type="ECO:0000313" key="2">
    <source>
        <dbReference type="Proteomes" id="UP000821845"/>
    </source>
</evidence>
<name>A0ACB7SDX4_HYAAI</name>
<proteinExistence type="predicted"/>
<keyword evidence="2" id="KW-1185">Reference proteome</keyword>
<evidence type="ECO:0000313" key="1">
    <source>
        <dbReference type="EMBL" id="KAH6933377.1"/>
    </source>
</evidence>
<reference evidence="1" key="1">
    <citation type="submission" date="2020-05" db="EMBL/GenBank/DDBJ databases">
        <title>Large-scale comparative analyses of tick genomes elucidate their genetic diversity and vector capacities.</title>
        <authorList>
            <person name="Jia N."/>
            <person name="Wang J."/>
            <person name="Shi W."/>
            <person name="Du L."/>
            <person name="Sun Y."/>
            <person name="Zhan W."/>
            <person name="Jiang J."/>
            <person name="Wang Q."/>
            <person name="Zhang B."/>
            <person name="Ji P."/>
            <person name="Sakyi L.B."/>
            <person name="Cui X."/>
            <person name="Yuan T."/>
            <person name="Jiang B."/>
            <person name="Yang W."/>
            <person name="Lam T.T.-Y."/>
            <person name="Chang Q."/>
            <person name="Ding S."/>
            <person name="Wang X."/>
            <person name="Zhu J."/>
            <person name="Ruan X."/>
            <person name="Zhao L."/>
            <person name="Wei J."/>
            <person name="Que T."/>
            <person name="Du C."/>
            <person name="Cheng J."/>
            <person name="Dai P."/>
            <person name="Han X."/>
            <person name="Huang E."/>
            <person name="Gao Y."/>
            <person name="Liu J."/>
            <person name="Shao H."/>
            <person name="Ye R."/>
            <person name="Li L."/>
            <person name="Wei W."/>
            <person name="Wang X."/>
            <person name="Wang C."/>
            <person name="Yang T."/>
            <person name="Huo Q."/>
            <person name="Li W."/>
            <person name="Guo W."/>
            <person name="Chen H."/>
            <person name="Zhou L."/>
            <person name="Ni X."/>
            <person name="Tian J."/>
            <person name="Zhou Y."/>
            <person name="Sheng Y."/>
            <person name="Liu T."/>
            <person name="Pan Y."/>
            <person name="Xia L."/>
            <person name="Li J."/>
            <person name="Zhao F."/>
            <person name="Cao W."/>
        </authorList>
    </citation>
    <scope>NUCLEOTIDE SEQUENCE</scope>
    <source>
        <strain evidence="1">Hyas-2018</strain>
    </source>
</reference>
<protein>
    <submittedName>
        <fullName evidence="1">Uncharacterized protein</fullName>
    </submittedName>
</protein>
<accession>A0ACB7SDX4</accession>